<dbReference type="SMART" id="SM00421">
    <property type="entry name" value="HTH_LUXR"/>
    <property type="match status" value="1"/>
</dbReference>
<evidence type="ECO:0000256" key="2">
    <source>
        <dbReference type="ARBA" id="ARBA00023125"/>
    </source>
</evidence>
<dbReference type="Pfam" id="PF00196">
    <property type="entry name" value="GerE"/>
    <property type="match status" value="1"/>
</dbReference>
<sequence length="223" mass="24277">MSTACRPIRVVLADDHPIVRAGLRALLEAHADIAVVGEAGSADEAVELVRAEAPDVAILDISMPGGGLEALRAIAELELPTRVLILTVHAEERYLLPVLQAGGSGYVRKSSLHTDLIEAIHTVARGEVFVDPEAARMLLQGYLDRAQAGEVQDPAQLLSEREREVLRLTAAGYTAQEIADQLYLSPKTVETYRHRVMQKLGFSRRSELVRFALRAGLLDPATE</sequence>
<dbReference type="PROSITE" id="PS00622">
    <property type="entry name" value="HTH_LUXR_1"/>
    <property type="match status" value="1"/>
</dbReference>
<evidence type="ECO:0000259" key="5">
    <source>
        <dbReference type="PROSITE" id="PS50110"/>
    </source>
</evidence>
<dbReference type="SUPFAM" id="SSF52172">
    <property type="entry name" value="CheY-like"/>
    <property type="match status" value="1"/>
</dbReference>
<dbReference type="CDD" id="cd17535">
    <property type="entry name" value="REC_NarL-like"/>
    <property type="match status" value="1"/>
</dbReference>
<organism evidence="6">
    <name type="scientific">Thermorudis sp</name>
    <dbReference type="NCBI Taxonomy" id="1969470"/>
    <lineage>
        <taxon>Bacteria</taxon>
        <taxon>Pseudomonadati</taxon>
        <taxon>Thermomicrobiota</taxon>
        <taxon>Thermomicrobia</taxon>
        <taxon>Thermomicrobia incertae sedis</taxon>
        <taxon>Thermorudis</taxon>
    </lineage>
</organism>
<dbReference type="Gene3D" id="3.40.50.2300">
    <property type="match status" value="1"/>
</dbReference>
<dbReference type="SMART" id="SM00448">
    <property type="entry name" value="REC"/>
    <property type="match status" value="1"/>
</dbReference>
<dbReference type="GO" id="GO:0003677">
    <property type="term" value="F:DNA binding"/>
    <property type="evidence" value="ECO:0007669"/>
    <property type="project" value="UniProtKB-KW"/>
</dbReference>
<dbReference type="GO" id="GO:0000160">
    <property type="term" value="P:phosphorelay signal transduction system"/>
    <property type="evidence" value="ECO:0007669"/>
    <property type="project" value="InterPro"/>
</dbReference>
<dbReference type="InterPro" id="IPR058245">
    <property type="entry name" value="NreC/VraR/RcsB-like_REC"/>
</dbReference>
<dbReference type="PANTHER" id="PTHR43214:SF43">
    <property type="entry name" value="TWO-COMPONENT RESPONSE REGULATOR"/>
    <property type="match status" value="1"/>
</dbReference>
<feature type="modified residue" description="4-aspartylphosphate" evidence="3">
    <location>
        <position position="60"/>
    </location>
</feature>
<keyword evidence="2" id="KW-0238">DNA-binding</keyword>
<reference evidence="6" key="1">
    <citation type="journal article" date="2020" name="mSystems">
        <title>Genome- and Community-Level Interaction Insights into Carbon Utilization and Element Cycling Functions of Hydrothermarchaeota in Hydrothermal Sediment.</title>
        <authorList>
            <person name="Zhou Z."/>
            <person name="Liu Y."/>
            <person name="Xu W."/>
            <person name="Pan J."/>
            <person name="Luo Z.H."/>
            <person name="Li M."/>
        </authorList>
    </citation>
    <scope>NUCLEOTIDE SEQUENCE [LARGE SCALE GENOMIC DNA]</scope>
    <source>
        <strain evidence="6">SpSt-192</strain>
    </source>
</reference>
<feature type="domain" description="Response regulatory" evidence="5">
    <location>
        <begin position="9"/>
        <end position="124"/>
    </location>
</feature>
<evidence type="ECO:0000256" key="1">
    <source>
        <dbReference type="ARBA" id="ARBA00022553"/>
    </source>
</evidence>
<dbReference type="AlphaFoldDB" id="A0A7C3AA37"/>
<protein>
    <submittedName>
        <fullName evidence="6">Response regulator transcription factor</fullName>
    </submittedName>
</protein>
<dbReference type="InterPro" id="IPR000792">
    <property type="entry name" value="Tscrpt_reg_LuxR_C"/>
</dbReference>
<dbReference type="InterPro" id="IPR001789">
    <property type="entry name" value="Sig_transdc_resp-reg_receiver"/>
</dbReference>
<dbReference type="InterPro" id="IPR011006">
    <property type="entry name" value="CheY-like_superfamily"/>
</dbReference>
<dbReference type="EMBL" id="DSID01000727">
    <property type="protein sequence ID" value="HEX71478.1"/>
    <property type="molecule type" value="Genomic_DNA"/>
</dbReference>
<feature type="domain" description="HTH luxR-type" evidence="4">
    <location>
        <begin position="151"/>
        <end position="216"/>
    </location>
</feature>
<dbReference type="PANTHER" id="PTHR43214">
    <property type="entry name" value="TWO-COMPONENT RESPONSE REGULATOR"/>
    <property type="match status" value="1"/>
</dbReference>
<evidence type="ECO:0000313" key="6">
    <source>
        <dbReference type="EMBL" id="HEX71478.1"/>
    </source>
</evidence>
<evidence type="ECO:0000259" key="4">
    <source>
        <dbReference type="PROSITE" id="PS50043"/>
    </source>
</evidence>
<dbReference type="SUPFAM" id="SSF46894">
    <property type="entry name" value="C-terminal effector domain of the bipartite response regulators"/>
    <property type="match status" value="1"/>
</dbReference>
<dbReference type="Pfam" id="PF00072">
    <property type="entry name" value="Response_reg"/>
    <property type="match status" value="1"/>
</dbReference>
<name>A0A7C3AA37_9BACT</name>
<dbReference type="GO" id="GO:0006355">
    <property type="term" value="P:regulation of DNA-templated transcription"/>
    <property type="evidence" value="ECO:0007669"/>
    <property type="project" value="InterPro"/>
</dbReference>
<dbReference type="PROSITE" id="PS50043">
    <property type="entry name" value="HTH_LUXR_2"/>
    <property type="match status" value="1"/>
</dbReference>
<gene>
    <name evidence="6" type="ORF">ENP13_09610</name>
</gene>
<proteinExistence type="predicted"/>
<evidence type="ECO:0000256" key="3">
    <source>
        <dbReference type="PROSITE-ProRule" id="PRU00169"/>
    </source>
</evidence>
<dbReference type="InterPro" id="IPR039420">
    <property type="entry name" value="WalR-like"/>
</dbReference>
<comment type="caution">
    <text evidence="6">The sequence shown here is derived from an EMBL/GenBank/DDBJ whole genome shotgun (WGS) entry which is preliminary data.</text>
</comment>
<dbReference type="CDD" id="cd06170">
    <property type="entry name" value="LuxR_C_like"/>
    <property type="match status" value="1"/>
</dbReference>
<accession>A0A7C3AA37</accession>
<keyword evidence="1 3" id="KW-0597">Phosphoprotein</keyword>
<dbReference type="InterPro" id="IPR016032">
    <property type="entry name" value="Sig_transdc_resp-reg_C-effctor"/>
</dbReference>
<dbReference type="PRINTS" id="PR00038">
    <property type="entry name" value="HTHLUXR"/>
</dbReference>
<dbReference type="PROSITE" id="PS50110">
    <property type="entry name" value="RESPONSE_REGULATORY"/>
    <property type="match status" value="1"/>
</dbReference>